<accession>A0ABP0FKB5</accession>
<feature type="transmembrane region" description="Helical" evidence="1">
    <location>
        <begin position="56"/>
        <end position="77"/>
    </location>
</feature>
<name>A0ABP0FKB5_CLALP</name>
<reference evidence="3 4" key="1">
    <citation type="submission" date="2024-02" db="EMBL/GenBank/DDBJ databases">
        <authorList>
            <person name="Daric V."/>
            <person name="Darras S."/>
        </authorList>
    </citation>
    <scope>NUCLEOTIDE SEQUENCE [LARGE SCALE GENOMIC DNA]</scope>
</reference>
<sequence length="107" mass="11924">MIVVISGRQLAPRVHGMGIVCCRLTLAIVETLAGLAFIVASGFLELDREYRTFAAAAEWLLIYSVIVFFATMSYDLCQIRNISGKLVLLRKEDTISTMLLSEHKDTN</sequence>
<comment type="caution">
    <text evidence="3">The sequence shown here is derived from an EMBL/GenBank/DDBJ whole genome shotgun (WGS) entry which is preliminary data.</text>
</comment>
<protein>
    <recommendedName>
        <fullName evidence="2">CWH43-like N-terminal domain-containing protein</fullName>
    </recommendedName>
</protein>
<evidence type="ECO:0000313" key="4">
    <source>
        <dbReference type="Proteomes" id="UP001642483"/>
    </source>
</evidence>
<dbReference type="EMBL" id="CAWYQH010000057">
    <property type="protein sequence ID" value="CAK8678904.1"/>
    <property type="molecule type" value="Genomic_DNA"/>
</dbReference>
<keyword evidence="1" id="KW-0812">Transmembrane</keyword>
<gene>
    <name evidence="3" type="ORF">CVLEPA_LOCUS9176</name>
</gene>
<evidence type="ECO:0000313" key="3">
    <source>
        <dbReference type="EMBL" id="CAK8678904.1"/>
    </source>
</evidence>
<keyword evidence="1" id="KW-1133">Transmembrane helix</keyword>
<keyword evidence="4" id="KW-1185">Reference proteome</keyword>
<evidence type="ECO:0000256" key="1">
    <source>
        <dbReference type="SAM" id="Phobius"/>
    </source>
</evidence>
<dbReference type="Proteomes" id="UP001642483">
    <property type="component" value="Unassembled WGS sequence"/>
</dbReference>
<feature type="transmembrane region" description="Helical" evidence="1">
    <location>
        <begin position="20"/>
        <end position="44"/>
    </location>
</feature>
<dbReference type="Pfam" id="PF10277">
    <property type="entry name" value="Frag1"/>
    <property type="match status" value="1"/>
</dbReference>
<dbReference type="InterPro" id="IPR019402">
    <property type="entry name" value="CWH43_N"/>
</dbReference>
<keyword evidence="1" id="KW-0472">Membrane</keyword>
<organism evidence="3 4">
    <name type="scientific">Clavelina lepadiformis</name>
    <name type="common">Light-bulb sea squirt</name>
    <name type="synonym">Ascidia lepadiformis</name>
    <dbReference type="NCBI Taxonomy" id="159417"/>
    <lineage>
        <taxon>Eukaryota</taxon>
        <taxon>Metazoa</taxon>
        <taxon>Chordata</taxon>
        <taxon>Tunicata</taxon>
        <taxon>Ascidiacea</taxon>
        <taxon>Aplousobranchia</taxon>
        <taxon>Clavelinidae</taxon>
        <taxon>Clavelina</taxon>
    </lineage>
</organism>
<proteinExistence type="predicted"/>
<feature type="domain" description="CWH43-like N-terminal" evidence="2">
    <location>
        <begin position="15"/>
        <end position="76"/>
    </location>
</feature>
<evidence type="ECO:0000259" key="2">
    <source>
        <dbReference type="Pfam" id="PF10277"/>
    </source>
</evidence>